<keyword evidence="2" id="KW-1185">Reference proteome</keyword>
<dbReference type="EMBL" id="CAAALY010092312">
    <property type="protein sequence ID" value="VEL28095.1"/>
    <property type="molecule type" value="Genomic_DNA"/>
</dbReference>
<dbReference type="AlphaFoldDB" id="A0A3S5ATJ5"/>
<name>A0A3S5ATJ5_9PLAT</name>
<accession>A0A3S5ATJ5</accession>
<comment type="caution">
    <text evidence="1">The sequence shown here is derived from an EMBL/GenBank/DDBJ whole genome shotgun (WGS) entry which is preliminary data.</text>
</comment>
<feature type="non-terminal residue" evidence="1">
    <location>
        <position position="183"/>
    </location>
</feature>
<dbReference type="Proteomes" id="UP000784294">
    <property type="component" value="Unassembled WGS sequence"/>
</dbReference>
<gene>
    <name evidence="1" type="ORF">PXEA_LOCUS21535</name>
</gene>
<proteinExistence type="predicted"/>
<evidence type="ECO:0000313" key="1">
    <source>
        <dbReference type="EMBL" id="VEL28095.1"/>
    </source>
</evidence>
<sequence>MMPSDGQICALQIMPTDLDDDLDERLFCRYNDEIAAWQALINEHEQRVNSLYEKLVASAAQSPLAALIDRLSELFSSDLRTSIDWVRKHSTFSRHTDLIELFETAVAFSGRSSATSTISLPSDSLSIPETLVDRRIQTSRAKLMRAARRFRSTIVLLHHRLQELHSCVADAAYSRRARLRGPV</sequence>
<evidence type="ECO:0000313" key="2">
    <source>
        <dbReference type="Proteomes" id="UP000784294"/>
    </source>
</evidence>
<organism evidence="1 2">
    <name type="scientific">Protopolystoma xenopodis</name>
    <dbReference type="NCBI Taxonomy" id="117903"/>
    <lineage>
        <taxon>Eukaryota</taxon>
        <taxon>Metazoa</taxon>
        <taxon>Spiralia</taxon>
        <taxon>Lophotrochozoa</taxon>
        <taxon>Platyhelminthes</taxon>
        <taxon>Monogenea</taxon>
        <taxon>Polyopisthocotylea</taxon>
        <taxon>Polystomatidea</taxon>
        <taxon>Polystomatidae</taxon>
        <taxon>Protopolystoma</taxon>
    </lineage>
</organism>
<reference evidence="1" key="1">
    <citation type="submission" date="2018-11" db="EMBL/GenBank/DDBJ databases">
        <authorList>
            <consortium name="Pathogen Informatics"/>
        </authorList>
    </citation>
    <scope>NUCLEOTIDE SEQUENCE</scope>
</reference>
<protein>
    <submittedName>
        <fullName evidence="1">Uncharacterized protein</fullName>
    </submittedName>
</protein>